<dbReference type="EMBL" id="FQVD01000006">
    <property type="protein sequence ID" value="SHE79079.1"/>
    <property type="molecule type" value="Genomic_DNA"/>
</dbReference>
<protein>
    <submittedName>
        <fullName evidence="2">RyR domain-containing protein</fullName>
    </submittedName>
</protein>
<dbReference type="AlphaFoldDB" id="A0A1M4WCW3"/>
<dbReference type="PANTHER" id="PTHR46399">
    <property type="entry name" value="B30.2/SPRY DOMAIN-CONTAINING PROTEIN"/>
    <property type="match status" value="1"/>
</dbReference>
<dbReference type="GO" id="GO:0005219">
    <property type="term" value="F:ryanodine-sensitive calcium-release channel activity"/>
    <property type="evidence" value="ECO:0007669"/>
    <property type="project" value="TreeGrafter"/>
</dbReference>
<organism evidence="2 3">
    <name type="scientific">Bacteroides faecichinchillae</name>
    <dbReference type="NCBI Taxonomy" id="871325"/>
    <lineage>
        <taxon>Bacteria</taxon>
        <taxon>Pseudomonadati</taxon>
        <taxon>Bacteroidota</taxon>
        <taxon>Bacteroidia</taxon>
        <taxon>Bacteroidales</taxon>
        <taxon>Bacteroidaceae</taxon>
        <taxon>Bacteroides</taxon>
    </lineage>
</organism>
<accession>A0A1M4WCW3</accession>
<dbReference type="Proteomes" id="UP000184436">
    <property type="component" value="Unassembled WGS sequence"/>
</dbReference>
<dbReference type="PANTHER" id="PTHR46399:SF8">
    <property type="entry name" value="B30.2_SPRY DOMAIN-CONTAINING PROTEIN"/>
    <property type="match status" value="1"/>
</dbReference>
<dbReference type="Gene3D" id="6.20.350.10">
    <property type="match status" value="1"/>
</dbReference>
<dbReference type="RefSeq" id="WP_025074089.1">
    <property type="nucleotide sequence ID" value="NZ_FQVD01000006.1"/>
</dbReference>
<dbReference type="InterPro" id="IPR003032">
    <property type="entry name" value="Ryanodine_rcpt"/>
</dbReference>
<gene>
    <name evidence="2" type="ORF">SAMN05444349_10662</name>
</gene>
<dbReference type="GO" id="GO:0034704">
    <property type="term" value="C:calcium channel complex"/>
    <property type="evidence" value="ECO:0007669"/>
    <property type="project" value="TreeGrafter"/>
</dbReference>
<dbReference type="InterPro" id="IPR015925">
    <property type="entry name" value="Ryanodine_IP3_receptor"/>
</dbReference>
<sequence length="100" mass="11743">MKDNRQTYIPSPMDLSSVELPESLIELSEMIAKNVHEVWSKSRMDEGWTYGPERDDVHKKHPCLVPYEELPEGEKEYDRNTALNTIKLVKHLGYKIEKEK</sequence>
<dbReference type="STRING" id="871325.SAMN05444349_10662"/>
<keyword evidence="3" id="KW-1185">Reference proteome</keyword>
<evidence type="ECO:0000313" key="3">
    <source>
        <dbReference type="Proteomes" id="UP000184436"/>
    </source>
</evidence>
<reference evidence="2 3" key="1">
    <citation type="submission" date="2016-11" db="EMBL/GenBank/DDBJ databases">
        <authorList>
            <person name="Jaros S."/>
            <person name="Januszkiewicz K."/>
            <person name="Wedrychowicz H."/>
        </authorList>
    </citation>
    <scope>NUCLEOTIDE SEQUENCE [LARGE SCALE GENOMIC DNA]</scope>
    <source>
        <strain evidence="2 3">DSM 26883</strain>
    </source>
</reference>
<dbReference type="OrthoDB" id="227202at2"/>
<dbReference type="Pfam" id="PF02026">
    <property type="entry name" value="RyR"/>
    <property type="match status" value="1"/>
</dbReference>
<dbReference type="GO" id="GO:0014808">
    <property type="term" value="P:release of sequestered calcium ion into cytosol by sarcoplasmic reticulum"/>
    <property type="evidence" value="ECO:0007669"/>
    <property type="project" value="TreeGrafter"/>
</dbReference>
<evidence type="ECO:0000259" key="1">
    <source>
        <dbReference type="Pfam" id="PF02026"/>
    </source>
</evidence>
<feature type="domain" description="Ryanodine receptor Ryr" evidence="1">
    <location>
        <begin position="8"/>
        <end position="98"/>
    </location>
</feature>
<name>A0A1M4WCW3_9BACE</name>
<evidence type="ECO:0000313" key="2">
    <source>
        <dbReference type="EMBL" id="SHE79079.1"/>
    </source>
</evidence>
<proteinExistence type="predicted"/>